<evidence type="ECO:0000313" key="3">
    <source>
        <dbReference type="EMBL" id="SCC79076.1"/>
    </source>
</evidence>
<feature type="transmembrane region" description="Helical" evidence="1">
    <location>
        <begin position="20"/>
        <end position="46"/>
    </location>
</feature>
<protein>
    <submittedName>
        <fullName evidence="2">Uncharacterized protein</fullName>
    </submittedName>
</protein>
<name>A0A0P7Y502_9HYPH</name>
<proteinExistence type="predicted"/>
<dbReference type="EMBL" id="FMBM01000001">
    <property type="protein sequence ID" value="SCC79076.1"/>
    <property type="molecule type" value="Genomic_DNA"/>
</dbReference>
<keyword evidence="1" id="KW-1133">Transmembrane helix</keyword>
<accession>A0A0P7Y502</accession>
<keyword evidence="1" id="KW-0812">Transmembrane</keyword>
<evidence type="ECO:0000313" key="5">
    <source>
        <dbReference type="Proteomes" id="UP000182800"/>
    </source>
</evidence>
<evidence type="ECO:0000256" key="1">
    <source>
        <dbReference type="SAM" id="Phobius"/>
    </source>
</evidence>
<dbReference type="EMBL" id="LJSX01000029">
    <property type="protein sequence ID" value="KPQ09333.1"/>
    <property type="molecule type" value="Genomic_DNA"/>
</dbReference>
<organism evidence="2 4">
    <name type="scientific">Saliniramus fredricksonii</name>
    <dbReference type="NCBI Taxonomy" id="1653334"/>
    <lineage>
        <taxon>Bacteria</taxon>
        <taxon>Pseudomonadati</taxon>
        <taxon>Pseudomonadota</taxon>
        <taxon>Alphaproteobacteria</taxon>
        <taxon>Hyphomicrobiales</taxon>
        <taxon>Salinarimonadaceae</taxon>
        <taxon>Saliniramus</taxon>
    </lineage>
</organism>
<dbReference type="Proteomes" id="UP000182800">
    <property type="component" value="Unassembled WGS sequence"/>
</dbReference>
<reference evidence="3 5" key="2">
    <citation type="submission" date="2016-08" db="EMBL/GenBank/DDBJ databases">
        <authorList>
            <person name="Varghese N."/>
            <person name="Submissions Spin"/>
        </authorList>
    </citation>
    <scope>NUCLEOTIDE SEQUENCE [LARGE SCALE GENOMIC DNA]</scope>
    <source>
        <strain evidence="3 5">HL-109</strain>
    </source>
</reference>
<gene>
    <name evidence="3" type="ORF">GA0071312_0664</name>
    <name evidence="2" type="ORF">HLUCCO17_15160</name>
</gene>
<dbReference type="PATRIC" id="fig|1653334.4.peg.1190"/>
<dbReference type="RefSeq" id="WP_165603943.1">
    <property type="nucleotide sequence ID" value="NZ_FMBM01000001.1"/>
</dbReference>
<evidence type="ECO:0000313" key="4">
    <source>
        <dbReference type="Proteomes" id="UP000050497"/>
    </source>
</evidence>
<keyword evidence="1" id="KW-0472">Membrane</keyword>
<dbReference type="Proteomes" id="UP000050497">
    <property type="component" value="Unassembled WGS sequence"/>
</dbReference>
<reference evidence="2 4" key="1">
    <citation type="submission" date="2015-09" db="EMBL/GenBank/DDBJ databases">
        <title>Identification and resolution of microdiversity through metagenomic sequencing of parallel consortia.</title>
        <authorList>
            <person name="Nelson W.C."/>
            <person name="Romine M.F."/>
            <person name="Lindemann S.R."/>
        </authorList>
    </citation>
    <scope>NUCLEOTIDE SEQUENCE [LARGE SCALE GENOMIC DNA]</scope>
    <source>
        <strain evidence="2">HL-109</strain>
    </source>
</reference>
<evidence type="ECO:0000313" key="2">
    <source>
        <dbReference type="EMBL" id="KPQ09333.1"/>
    </source>
</evidence>
<comment type="caution">
    <text evidence="2">The sequence shown here is derived from an EMBL/GenBank/DDBJ whole genome shotgun (WGS) entry which is preliminary data.</text>
</comment>
<keyword evidence="5" id="KW-1185">Reference proteome</keyword>
<dbReference type="AlphaFoldDB" id="A0A0P7Y502"/>
<sequence>MMNETMHGGSAFWGMGTGMGTGMGISMAITWILVLLLLGLGIAALIKYLRS</sequence>